<evidence type="ECO:0000313" key="3">
    <source>
        <dbReference type="Proteomes" id="UP000006732"/>
    </source>
</evidence>
<dbReference type="EMBL" id="CP000482">
    <property type="protein sequence ID" value="ABK99919.1"/>
    <property type="molecule type" value="Genomic_DNA"/>
</dbReference>
<evidence type="ECO:0008006" key="4">
    <source>
        <dbReference type="Google" id="ProtNLM"/>
    </source>
</evidence>
<keyword evidence="1" id="KW-1133">Transmembrane helix</keyword>
<dbReference type="Proteomes" id="UP000006732">
    <property type="component" value="Chromosome"/>
</dbReference>
<dbReference type="InterPro" id="IPR010994">
    <property type="entry name" value="RuvA_2-like"/>
</dbReference>
<dbReference type="SUPFAM" id="SSF47781">
    <property type="entry name" value="RuvA domain 2-like"/>
    <property type="match status" value="1"/>
</dbReference>
<protein>
    <recommendedName>
        <fullName evidence="4">Helix-hairpin-helix domain-containing protein</fullName>
    </recommendedName>
</protein>
<sequence length="222" mass="24005">MMRADSALAAVVAELPSSVALRPGGGAEGWPSKWQGRRSMERLIVLMLALAVMLPAVVKSCLSARGAPRTAFFDPAPHKITVRIDGDVRHPGIYSFSANIMTNSAIALVEPVWRWENSVLKTGALPALTSGSTLRLSRSQNNSFVISAGSLSSTERVLLGLPLDINAMDGADFDRLPGIGPVLAARIVEFRQFNGGKMRPDQLIFVKGIGLKKYDILKKYFN</sequence>
<keyword evidence="1" id="KW-0812">Transmembrane</keyword>
<evidence type="ECO:0000313" key="2">
    <source>
        <dbReference type="EMBL" id="ABK99919.1"/>
    </source>
</evidence>
<accession>A1ARE9</accession>
<gene>
    <name evidence="2" type="ordered locus">Ppro_2312</name>
</gene>
<dbReference type="KEGG" id="ppd:Ppro_2312"/>
<dbReference type="eggNOG" id="COG1555">
    <property type="taxonomic scope" value="Bacteria"/>
</dbReference>
<keyword evidence="3" id="KW-1185">Reference proteome</keyword>
<keyword evidence="1" id="KW-0472">Membrane</keyword>
<dbReference type="AlphaFoldDB" id="A1ARE9"/>
<feature type="transmembrane region" description="Helical" evidence="1">
    <location>
        <begin position="44"/>
        <end position="62"/>
    </location>
</feature>
<reference evidence="2 3" key="1">
    <citation type="submission" date="2006-10" db="EMBL/GenBank/DDBJ databases">
        <title>Complete sequence of chromosome of Pelobacter propionicus DSM 2379.</title>
        <authorList>
            <consortium name="US DOE Joint Genome Institute"/>
            <person name="Copeland A."/>
            <person name="Lucas S."/>
            <person name="Lapidus A."/>
            <person name="Barry K."/>
            <person name="Detter J.C."/>
            <person name="Glavina del Rio T."/>
            <person name="Hammon N."/>
            <person name="Israni S."/>
            <person name="Dalin E."/>
            <person name="Tice H."/>
            <person name="Pitluck S."/>
            <person name="Saunders E."/>
            <person name="Brettin T."/>
            <person name="Bruce D."/>
            <person name="Han C."/>
            <person name="Tapia R."/>
            <person name="Schmutz J."/>
            <person name="Larimer F."/>
            <person name="Land M."/>
            <person name="Hauser L."/>
            <person name="Kyrpides N."/>
            <person name="Kim E."/>
            <person name="Lovley D."/>
            <person name="Richardson P."/>
        </authorList>
    </citation>
    <scope>NUCLEOTIDE SEQUENCE [LARGE SCALE GENOMIC DNA]</scope>
    <source>
        <strain evidence="3">DSM 2379 / NBRC 103807 / OttBd1</strain>
    </source>
</reference>
<name>A1ARE9_PELPD</name>
<dbReference type="OrthoDB" id="5296317at2"/>
<dbReference type="HOGENOM" id="CLU_052011_1_1_7"/>
<organism evidence="2 3">
    <name type="scientific">Pelobacter propionicus (strain DSM 2379 / NBRC 103807 / OttBd1)</name>
    <dbReference type="NCBI Taxonomy" id="338966"/>
    <lineage>
        <taxon>Bacteria</taxon>
        <taxon>Pseudomonadati</taxon>
        <taxon>Thermodesulfobacteriota</taxon>
        <taxon>Desulfuromonadia</taxon>
        <taxon>Desulfuromonadales</taxon>
        <taxon>Desulfuromonadaceae</taxon>
        <taxon>Pelobacter</taxon>
    </lineage>
</organism>
<dbReference type="Gene3D" id="1.10.150.320">
    <property type="entry name" value="Photosystem II 12 kDa extrinsic protein"/>
    <property type="match status" value="1"/>
</dbReference>
<proteinExistence type="predicted"/>
<dbReference type="Pfam" id="PF12836">
    <property type="entry name" value="HHH_3"/>
    <property type="match status" value="1"/>
</dbReference>
<evidence type="ECO:0000256" key="1">
    <source>
        <dbReference type="SAM" id="Phobius"/>
    </source>
</evidence>
<dbReference type="STRING" id="338966.Ppro_2312"/>